<gene>
    <name evidence="3" type="ORF">sscle_14g098960</name>
</gene>
<dbReference type="Pfam" id="PF00856">
    <property type="entry name" value="SET"/>
    <property type="match status" value="1"/>
</dbReference>
<protein>
    <recommendedName>
        <fullName evidence="2">SET domain-containing protein</fullName>
    </recommendedName>
</protein>
<dbReference type="OrthoDB" id="265717at2759"/>
<dbReference type="PANTHER" id="PTHR47332">
    <property type="entry name" value="SET DOMAIN-CONTAINING PROTEIN 5"/>
    <property type="match status" value="1"/>
</dbReference>
<dbReference type="PROSITE" id="PS50280">
    <property type="entry name" value="SET"/>
    <property type="match status" value="1"/>
</dbReference>
<name>A0A1D9QJL7_SCLS1</name>
<dbReference type="SMART" id="SM00317">
    <property type="entry name" value="SET"/>
    <property type="match status" value="1"/>
</dbReference>
<reference evidence="4" key="1">
    <citation type="journal article" date="2017" name="Genome Biol. Evol.">
        <title>The complete genome sequence of the phytopathogenic fungus Sclerotinia sclerotiorum reveals insights into the genome architecture of broad host range pathogens.</title>
        <authorList>
            <person name="Derbyshire M."/>
            <person name="Denton-Giles M."/>
            <person name="Hegedus D."/>
            <person name="Seifbarghy S."/>
            <person name="Rollins J."/>
            <person name="van Kan J."/>
            <person name="Seidl M.F."/>
            <person name="Faino L."/>
            <person name="Mbengue M."/>
            <person name="Navaud O."/>
            <person name="Raffaele S."/>
            <person name="Hammond-Kosack K."/>
            <person name="Heard S."/>
            <person name="Oliver R."/>
        </authorList>
    </citation>
    <scope>NUCLEOTIDE SEQUENCE [LARGE SCALE GENOMIC DNA]</scope>
    <source>
        <strain evidence="4">ATCC 18683 / 1980 / Ss-1</strain>
    </source>
</reference>
<dbReference type="InterPro" id="IPR001214">
    <property type="entry name" value="SET_dom"/>
</dbReference>
<evidence type="ECO:0000313" key="3">
    <source>
        <dbReference type="EMBL" id="APA15126.1"/>
    </source>
</evidence>
<dbReference type="EMBL" id="CP017827">
    <property type="protein sequence ID" value="APA15126.1"/>
    <property type="molecule type" value="Genomic_DNA"/>
</dbReference>
<proteinExistence type="predicted"/>
<sequence length="332" mass="37380">MAPSFETPPRETTPNDDENPLWEIKPIPGKGQGVLATRFITPGTLLFHEKPLLTTETLSDPSTTEKDLARLLRALPKESQRAYLSLHNNYPGQGSPLTNIIRSNAYPLGPSSPIGGIFATISRINHSCLPTTQHSWNEKRQEFVVYAVRDIHPGEEITTSYHVGGPSSERKAALEEFFKFICTCTLCSLPASELQKSDARLIRAASLDQAIGDAETVMKTPEKVLGTCRKLETIYREEGIQDQRVGRLYWDAFQICNRHGDLARASVFARKYRERKVLGEGEDSAGAEEALVFMRDPRKDDSYGGSQRWRSGVEDVPKDLNEVDFEKWLWRE</sequence>
<evidence type="ECO:0000259" key="2">
    <source>
        <dbReference type="PROSITE" id="PS50280"/>
    </source>
</evidence>
<dbReference type="SUPFAM" id="SSF82199">
    <property type="entry name" value="SET domain"/>
    <property type="match status" value="1"/>
</dbReference>
<dbReference type="InterPro" id="IPR046341">
    <property type="entry name" value="SET_dom_sf"/>
</dbReference>
<dbReference type="CDD" id="cd20071">
    <property type="entry name" value="SET_SMYD"/>
    <property type="match status" value="1"/>
</dbReference>
<dbReference type="Proteomes" id="UP000177798">
    <property type="component" value="Chromosome 14"/>
</dbReference>
<dbReference type="VEuPathDB" id="FungiDB:sscle_14g098960"/>
<dbReference type="InterPro" id="IPR053185">
    <property type="entry name" value="SET_domain_protein"/>
</dbReference>
<dbReference type="PANTHER" id="PTHR47332:SF4">
    <property type="entry name" value="SET DOMAIN-CONTAINING PROTEIN 5"/>
    <property type="match status" value="1"/>
</dbReference>
<feature type="domain" description="SET" evidence="2">
    <location>
        <begin position="20"/>
        <end position="162"/>
    </location>
</feature>
<evidence type="ECO:0000313" key="4">
    <source>
        <dbReference type="Proteomes" id="UP000177798"/>
    </source>
</evidence>
<evidence type="ECO:0000256" key="1">
    <source>
        <dbReference type="SAM" id="MobiDB-lite"/>
    </source>
</evidence>
<accession>A0A1D9QJL7</accession>
<dbReference type="AlphaFoldDB" id="A0A1D9QJL7"/>
<feature type="region of interest" description="Disordered" evidence="1">
    <location>
        <begin position="1"/>
        <end position="21"/>
    </location>
</feature>
<organism evidence="3 4">
    <name type="scientific">Sclerotinia sclerotiorum (strain ATCC 18683 / 1980 / Ss-1)</name>
    <name type="common">White mold</name>
    <name type="synonym">Whetzelinia sclerotiorum</name>
    <dbReference type="NCBI Taxonomy" id="665079"/>
    <lineage>
        <taxon>Eukaryota</taxon>
        <taxon>Fungi</taxon>
        <taxon>Dikarya</taxon>
        <taxon>Ascomycota</taxon>
        <taxon>Pezizomycotina</taxon>
        <taxon>Leotiomycetes</taxon>
        <taxon>Helotiales</taxon>
        <taxon>Sclerotiniaceae</taxon>
        <taxon>Sclerotinia</taxon>
    </lineage>
</organism>
<dbReference type="Gene3D" id="2.170.270.10">
    <property type="entry name" value="SET domain"/>
    <property type="match status" value="1"/>
</dbReference>